<organism evidence="1 2">
    <name type="scientific">Panagrolaimus sp. JU765</name>
    <dbReference type="NCBI Taxonomy" id="591449"/>
    <lineage>
        <taxon>Eukaryota</taxon>
        <taxon>Metazoa</taxon>
        <taxon>Ecdysozoa</taxon>
        <taxon>Nematoda</taxon>
        <taxon>Chromadorea</taxon>
        <taxon>Rhabditida</taxon>
        <taxon>Tylenchina</taxon>
        <taxon>Panagrolaimomorpha</taxon>
        <taxon>Panagrolaimoidea</taxon>
        <taxon>Panagrolaimidae</taxon>
        <taxon>Panagrolaimus</taxon>
    </lineage>
</organism>
<name>A0AC34Q1C9_9BILA</name>
<proteinExistence type="predicted"/>
<accession>A0AC34Q1C9</accession>
<protein>
    <submittedName>
        <fullName evidence="2">NR LBD domain-containing protein</fullName>
    </submittedName>
</protein>
<dbReference type="WBParaSite" id="JU765_v2.g12010.t1">
    <property type="protein sequence ID" value="JU765_v2.g12010.t1"/>
    <property type="gene ID" value="JU765_v2.g12010"/>
</dbReference>
<reference evidence="2" key="1">
    <citation type="submission" date="2022-11" db="UniProtKB">
        <authorList>
            <consortium name="WormBaseParasite"/>
        </authorList>
    </citation>
    <scope>IDENTIFICATION</scope>
</reference>
<evidence type="ECO:0000313" key="2">
    <source>
        <dbReference type="WBParaSite" id="JU765_v2.g12010.t1"/>
    </source>
</evidence>
<evidence type="ECO:0000313" key="1">
    <source>
        <dbReference type="Proteomes" id="UP000887576"/>
    </source>
</evidence>
<dbReference type="Proteomes" id="UP000887576">
    <property type="component" value="Unplaced"/>
</dbReference>
<sequence length="205" mass="23969">MWCRIVTHYADWVSHIPEFTKLSYHDQLKLIVDRSAPCVSVLIAYKTYITNGEGIVLSGGSYFPRDELQQEIMDPAIRPYLKRLTDILYDEFVIPATEMKMTEIEYSLLRLLVFLMPSDNMSYEGKEIIRQASNFYRNILCLQIKKQFPKWDDEEILDRMTKIMTFLPLMEIAKSASNAGFSVMTLFDIAQMKGELIYDVHVKRD</sequence>